<protein>
    <submittedName>
        <fullName evidence="2">AB hydrolase-1 domain-containing protein</fullName>
    </submittedName>
</protein>
<evidence type="ECO:0000313" key="1">
    <source>
        <dbReference type="Proteomes" id="UP000025227"/>
    </source>
</evidence>
<keyword evidence="1" id="KW-1185">Reference proteome</keyword>
<dbReference type="WBParaSite" id="HCON_00126630-00001">
    <property type="protein sequence ID" value="HCON_00126630-00001"/>
    <property type="gene ID" value="HCON_00126630"/>
</dbReference>
<dbReference type="InterPro" id="IPR029058">
    <property type="entry name" value="AB_hydrolase_fold"/>
</dbReference>
<dbReference type="Gene3D" id="3.40.50.1820">
    <property type="entry name" value="alpha/beta hydrolase"/>
    <property type="match status" value="1"/>
</dbReference>
<sequence>QGFWRKEVAVERMISLSRKRLHHLIAVPLRQIFYRRYASRRSIFDSENGLYSVPVRFKNGKGDIIALDVVYQDTMPEGGEKAVLFGIHGSPGSHADFKYLAPELKRNGVRMVVPNFPGQGYTPGDRRLSFENDERNEFAQAVLDSVDNFESPRLYFIGHSRGGENALQMATSPLNIKNVHGVIMLNAAGLRIHRGIEPFWKISITLRLLDLRVLNFFLHPFLYIVYNYALGLRVPSGSAAEAALRSMRTFALSRIMPCLDAINQNNQVRFLHAYSGSDFLIEAEVSKELASKLERRIELECSVPDSEEITRATIRAFSRGYQTVSVNFVKEGHFLQKFRAKYLVDVILTLIRM</sequence>
<organism evidence="1 2">
    <name type="scientific">Haemonchus contortus</name>
    <name type="common">Barber pole worm</name>
    <dbReference type="NCBI Taxonomy" id="6289"/>
    <lineage>
        <taxon>Eukaryota</taxon>
        <taxon>Metazoa</taxon>
        <taxon>Ecdysozoa</taxon>
        <taxon>Nematoda</taxon>
        <taxon>Chromadorea</taxon>
        <taxon>Rhabditida</taxon>
        <taxon>Rhabditina</taxon>
        <taxon>Rhabditomorpha</taxon>
        <taxon>Strongyloidea</taxon>
        <taxon>Trichostrongylidae</taxon>
        <taxon>Haemonchus</taxon>
    </lineage>
</organism>
<dbReference type="PANTHER" id="PTHR47533:SF6">
    <property type="entry name" value="PROTEIN CBG08091"/>
    <property type="match status" value="1"/>
</dbReference>
<dbReference type="Proteomes" id="UP000025227">
    <property type="component" value="Unplaced"/>
</dbReference>
<dbReference type="PANTHER" id="PTHR47533">
    <property type="entry name" value="PROTEIN CBG21859"/>
    <property type="match status" value="1"/>
</dbReference>
<name>A0A7I4YQ83_HAECO</name>
<accession>A0A7I4YQ83</accession>
<dbReference type="Pfam" id="PF06342">
    <property type="entry name" value="DUF1057"/>
    <property type="match status" value="1"/>
</dbReference>
<dbReference type="InterPro" id="IPR010463">
    <property type="entry name" value="DUF1057"/>
</dbReference>
<dbReference type="OMA" id="HNDIKYM"/>
<dbReference type="OrthoDB" id="6431331at2759"/>
<dbReference type="AlphaFoldDB" id="A0A7I4YQ83"/>
<reference evidence="2" key="1">
    <citation type="submission" date="2020-12" db="UniProtKB">
        <authorList>
            <consortium name="WormBaseParasite"/>
        </authorList>
    </citation>
    <scope>IDENTIFICATION</scope>
    <source>
        <strain evidence="2">MHco3</strain>
    </source>
</reference>
<evidence type="ECO:0000313" key="2">
    <source>
        <dbReference type="WBParaSite" id="HCON_00126630-00001"/>
    </source>
</evidence>
<proteinExistence type="predicted"/>
<dbReference type="SUPFAM" id="SSF53474">
    <property type="entry name" value="alpha/beta-Hydrolases"/>
    <property type="match status" value="1"/>
</dbReference>